<evidence type="ECO:0000256" key="1">
    <source>
        <dbReference type="ARBA" id="ARBA00004496"/>
    </source>
</evidence>
<sequence>MHPFVLRNFLSENDWPPLRLWTDDYLAEKLGKEQCLIVRIGEKRHFRGKVLHEHQCDRHTFENSASMLKWMKSANIGPVNGNEETSSSYPNPNTHWAYLDYRDVLDLFEQDEAQYVDWSLLGMKNATEEGENWRNSTVWIGTPGAYTPCHFDTYGFNLHAQIRGYKCWLMFPPDDDSRSKCNLWPTRLPYEESSVFSELDFVGDDPRIDRNMPVWPVMVGPGDLLFVPPKWWHSVQCVNANSSSNDKGDSICFSSPCISVNKWFPAPGDSRESAKEALLKFMMELFTSSGLLGLDEYICPTERNSMDTDFDALAELVEKRLESAKAESRLDKPSDPKRIKLSPTTKNSPLEADDPLSIFYKKYLTHPKMERIEPIEWRQWRKKCKSDGENSVIVSSTNGEEKRITTEKGLKIELLEALSSSEVLDTLLNVMMSKKELQKKSW</sequence>
<dbReference type="PANTHER" id="PTHR12461:SF43">
    <property type="entry name" value="HSPB1-ASSOCIATED PROTEIN 1"/>
    <property type="match status" value="1"/>
</dbReference>
<dbReference type="Gene3D" id="2.60.120.650">
    <property type="entry name" value="Cupin"/>
    <property type="match status" value="1"/>
</dbReference>
<dbReference type="Proteomes" id="UP001620645">
    <property type="component" value="Unassembled WGS sequence"/>
</dbReference>
<accession>A0ABD2J3U1</accession>
<gene>
    <name evidence="6" type="ORF">niasHS_010034</name>
</gene>
<evidence type="ECO:0000259" key="5">
    <source>
        <dbReference type="PROSITE" id="PS51184"/>
    </source>
</evidence>
<protein>
    <recommendedName>
        <fullName evidence="5">JmjC domain-containing protein</fullName>
    </recommendedName>
</protein>
<evidence type="ECO:0000256" key="2">
    <source>
        <dbReference type="ARBA" id="ARBA00022490"/>
    </source>
</evidence>
<feature type="region of interest" description="Disordered" evidence="4">
    <location>
        <begin position="324"/>
        <end position="348"/>
    </location>
</feature>
<proteinExistence type="predicted"/>
<evidence type="ECO:0000313" key="6">
    <source>
        <dbReference type="EMBL" id="KAL3084965.1"/>
    </source>
</evidence>
<dbReference type="InterPro" id="IPR003347">
    <property type="entry name" value="JmjC_dom"/>
</dbReference>
<comment type="caution">
    <text evidence="6">The sequence shown here is derived from an EMBL/GenBank/DDBJ whole genome shotgun (WGS) entry which is preliminary data.</text>
</comment>
<feature type="domain" description="JmjC" evidence="5">
    <location>
        <begin position="91"/>
        <end position="281"/>
    </location>
</feature>
<keyword evidence="2" id="KW-0963">Cytoplasm</keyword>
<dbReference type="Pfam" id="PF13621">
    <property type="entry name" value="Cupin_8"/>
    <property type="match status" value="1"/>
</dbReference>
<dbReference type="PANTHER" id="PTHR12461">
    <property type="entry name" value="HYPOXIA-INDUCIBLE FACTOR 1 ALPHA INHIBITOR-RELATED"/>
    <property type="match status" value="1"/>
</dbReference>
<dbReference type="SMART" id="SM00558">
    <property type="entry name" value="JmjC"/>
    <property type="match status" value="1"/>
</dbReference>
<dbReference type="AlphaFoldDB" id="A0ABD2J3U1"/>
<comment type="function">
    <text evidence="3">May play a role in cellular stress response.</text>
</comment>
<comment type="subcellular location">
    <subcellularLocation>
        <location evidence="1">Cytoplasm</location>
    </subcellularLocation>
</comment>
<name>A0ABD2J3U1_HETSC</name>
<dbReference type="GO" id="GO:0005737">
    <property type="term" value="C:cytoplasm"/>
    <property type="evidence" value="ECO:0007669"/>
    <property type="project" value="UniProtKB-SubCell"/>
</dbReference>
<reference evidence="6 7" key="1">
    <citation type="submission" date="2024-10" db="EMBL/GenBank/DDBJ databases">
        <authorList>
            <person name="Kim D."/>
        </authorList>
    </citation>
    <scope>NUCLEOTIDE SEQUENCE [LARGE SCALE GENOMIC DNA]</scope>
    <source>
        <strain evidence="6">Taebaek</strain>
    </source>
</reference>
<keyword evidence="7" id="KW-1185">Reference proteome</keyword>
<evidence type="ECO:0000313" key="7">
    <source>
        <dbReference type="Proteomes" id="UP001620645"/>
    </source>
</evidence>
<dbReference type="PROSITE" id="PS51184">
    <property type="entry name" value="JMJC"/>
    <property type="match status" value="1"/>
</dbReference>
<dbReference type="EMBL" id="JBICCN010000232">
    <property type="protein sequence ID" value="KAL3084965.1"/>
    <property type="molecule type" value="Genomic_DNA"/>
</dbReference>
<dbReference type="SUPFAM" id="SSF51197">
    <property type="entry name" value="Clavaminate synthase-like"/>
    <property type="match status" value="1"/>
</dbReference>
<feature type="compositionally biased region" description="Basic and acidic residues" evidence="4">
    <location>
        <begin position="324"/>
        <end position="338"/>
    </location>
</feature>
<evidence type="ECO:0000256" key="3">
    <source>
        <dbReference type="ARBA" id="ARBA00037342"/>
    </source>
</evidence>
<organism evidence="6 7">
    <name type="scientific">Heterodera schachtii</name>
    <name type="common">Sugarbeet cyst nematode worm</name>
    <name type="synonym">Tylenchus schachtii</name>
    <dbReference type="NCBI Taxonomy" id="97005"/>
    <lineage>
        <taxon>Eukaryota</taxon>
        <taxon>Metazoa</taxon>
        <taxon>Ecdysozoa</taxon>
        <taxon>Nematoda</taxon>
        <taxon>Chromadorea</taxon>
        <taxon>Rhabditida</taxon>
        <taxon>Tylenchina</taxon>
        <taxon>Tylenchomorpha</taxon>
        <taxon>Tylenchoidea</taxon>
        <taxon>Heteroderidae</taxon>
        <taxon>Heteroderinae</taxon>
        <taxon>Heterodera</taxon>
    </lineage>
</organism>
<evidence type="ECO:0000256" key="4">
    <source>
        <dbReference type="SAM" id="MobiDB-lite"/>
    </source>
</evidence>
<dbReference type="InterPro" id="IPR041667">
    <property type="entry name" value="Cupin_8"/>
</dbReference>